<name>A0ABQ9GQX9_9NEOP</name>
<gene>
    <name evidence="2" type="ORF">PR048_025277</name>
</gene>
<evidence type="ECO:0000256" key="1">
    <source>
        <dbReference type="SAM" id="MobiDB-lite"/>
    </source>
</evidence>
<feature type="region of interest" description="Disordered" evidence="1">
    <location>
        <begin position="272"/>
        <end position="305"/>
    </location>
</feature>
<protein>
    <submittedName>
        <fullName evidence="2">Uncharacterized protein</fullName>
    </submittedName>
</protein>
<feature type="compositionally biased region" description="Basic and acidic residues" evidence="1">
    <location>
        <begin position="276"/>
        <end position="287"/>
    </location>
</feature>
<organism evidence="2 3">
    <name type="scientific">Dryococelus australis</name>
    <dbReference type="NCBI Taxonomy" id="614101"/>
    <lineage>
        <taxon>Eukaryota</taxon>
        <taxon>Metazoa</taxon>
        <taxon>Ecdysozoa</taxon>
        <taxon>Arthropoda</taxon>
        <taxon>Hexapoda</taxon>
        <taxon>Insecta</taxon>
        <taxon>Pterygota</taxon>
        <taxon>Neoptera</taxon>
        <taxon>Polyneoptera</taxon>
        <taxon>Phasmatodea</taxon>
        <taxon>Verophasmatodea</taxon>
        <taxon>Anareolatae</taxon>
        <taxon>Phasmatidae</taxon>
        <taxon>Eurycanthinae</taxon>
        <taxon>Dryococelus</taxon>
    </lineage>
</organism>
<feature type="region of interest" description="Disordered" evidence="1">
    <location>
        <begin position="1"/>
        <end position="56"/>
    </location>
</feature>
<feature type="compositionally biased region" description="Polar residues" evidence="1">
    <location>
        <begin position="36"/>
        <end position="45"/>
    </location>
</feature>
<proteinExistence type="predicted"/>
<dbReference type="Proteomes" id="UP001159363">
    <property type="component" value="Chromosome 9"/>
</dbReference>
<reference evidence="2 3" key="1">
    <citation type="submission" date="2023-02" db="EMBL/GenBank/DDBJ databases">
        <title>LHISI_Scaffold_Assembly.</title>
        <authorList>
            <person name="Stuart O.P."/>
            <person name="Cleave R."/>
            <person name="Magrath M.J.L."/>
            <person name="Mikheyev A.S."/>
        </authorList>
    </citation>
    <scope>NUCLEOTIDE SEQUENCE [LARGE SCALE GENOMIC DNA]</scope>
    <source>
        <strain evidence="2">Daus_M_001</strain>
        <tissue evidence="2">Leg muscle</tissue>
    </source>
</reference>
<evidence type="ECO:0000313" key="2">
    <source>
        <dbReference type="EMBL" id="KAJ8874428.1"/>
    </source>
</evidence>
<evidence type="ECO:0000313" key="3">
    <source>
        <dbReference type="Proteomes" id="UP001159363"/>
    </source>
</evidence>
<accession>A0ABQ9GQX9</accession>
<comment type="caution">
    <text evidence="2">The sequence shown here is derived from an EMBL/GenBank/DDBJ whole genome shotgun (WGS) entry which is preliminary data.</text>
</comment>
<feature type="compositionally biased region" description="Basic residues" evidence="1">
    <location>
        <begin position="1"/>
        <end position="19"/>
    </location>
</feature>
<keyword evidence="3" id="KW-1185">Reference proteome</keyword>
<sequence>MRKAASQRHRPARFPRAKTRGATPPGIEPGSPRLKASSQATTQLRSPPPPQRDGEVRKTALLRSAMCRQSTRLTFRLYASVREGTVACLEVMLFASSSRNTASHSAATVPAVERTPLCSDGNYTTRHSGCHGFDSRVIITIDMIIHSSPSPQSIDKPFCDLFLTGDPPWHRSGAIYICRAAADDTYSFRPVCRSFRPTDALKQIPDHCNANDINNITFCATMPLKYQQVNDGRSAVTVIANLNTTLTIHALLHTTSDMTNKTDFIDMASKATASEDSGKRDIPEKTGRPVKSSGTIPTCKNPGGIPLEIEPGSLRRVATVNLLASHQSDSGSIAGRVTPDFCKWESCRTMPLFGGFSMRFPVSPTLSFRRFSILTQSPPSALKTSMLRATQRFQIIQHTLRVSRKPAVSADICSQRRTSLKEWDVPARLRSRSEGAIRATLTRTPSSSSLLGARHARPYGGQQQPLSSIIQHKPAYLGNYKGTTSMITLNNVGSRGGLVVRLLATHPGELGSAGPPRIFTSRGQRVFPGIFRFPRSFIPALLHTHISSPSSALKTSMSEGQNTRLVPRRNGFHSQRGQTCISACGKRGGHCRLSSGFLGVRPFPLHVHSTAAPHSPHFIFPGTQDQRNCAFKVKKRGSDTGLWDLLHAVKAHRSDYAQPIRVIELNRERHRNERAGNREIPEKAYRPTTSSGTIPTWENPVTRLGIEPGSPWWEASVIIVRVESLWRLWDKGAGRRSGETVHALSFRSPDPICTVQRYDGNTARLARRSDEVLGVRVTVAHIALSRLR</sequence>
<dbReference type="EMBL" id="JARBHB010000010">
    <property type="protein sequence ID" value="KAJ8874428.1"/>
    <property type="molecule type" value="Genomic_DNA"/>
</dbReference>